<protein>
    <submittedName>
        <fullName evidence="4">GNAT family N-acetyltransferase</fullName>
    </submittedName>
</protein>
<dbReference type="InterPro" id="IPR000182">
    <property type="entry name" value="GNAT_dom"/>
</dbReference>
<keyword evidence="2" id="KW-0012">Acyltransferase</keyword>
<dbReference type="PANTHER" id="PTHR10908:SF0">
    <property type="entry name" value="SEROTONIN N-ACETYLTRANSFERASE"/>
    <property type="match status" value="1"/>
</dbReference>
<dbReference type="SUPFAM" id="SSF55729">
    <property type="entry name" value="Acyl-CoA N-acyltransferases (Nat)"/>
    <property type="match status" value="1"/>
</dbReference>
<evidence type="ECO:0000313" key="4">
    <source>
        <dbReference type="EMBL" id="OEY95318.1"/>
    </source>
</evidence>
<dbReference type="Pfam" id="PF00583">
    <property type="entry name" value="Acetyltransf_1"/>
    <property type="match status" value="1"/>
</dbReference>
<reference evidence="4 5" key="1">
    <citation type="submission" date="2016-09" db="EMBL/GenBank/DDBJ databases">
        <authorList>
            <person name="Capua I."/>
            <person name="De Benedictis P."/>
            <person name="Joannis T."/>
            <person name="Lombin L.H."/>
            <person name="Cattoli G."/>
        </authorList>
    </citation>
    <scope>NUCLEOTIDE SEQUENCE [LARGE SCALE GENOMIC DNA]</scope>
    <source>
        <strain evidence="4 5">ANC 4671</strain>
    </source>
</reference>
<dbReference type="RefSeq" id="WP_070070045.1">
    <property type="nucleotide sequence ID" value="NZ_MKKK01000027.1"/>
</dbReference>
<evidence type="ECO:0000256" key="2">
    <source>
        <dbReference type="ARBA" id="ARBA00023315"/>
    </source>
</evidence>
<dbReference type="CDD" id="cd04301">
    <property type="entry name" value="NAT_SF"/>
    <property type="match status" value="1"/>
</dbReference>
<evidence type="ECO:0000313" key="5">
    <source>
        <dbReference type="Proteomes" id="UP000185895"/>
    </source>
</evidence>
<feature type="domain" description="N-acetyltransferase" evidence="3">
    <location>
        <begin position="3"/>
        <end position="163"/>
    </location>
</feature>
<sequence length="163" mass="18834">MQYEIRTVTSNDIEHCYEIESAAYSIDEAATKEKIQIRAEQYPEGFIVLEVDSQIIGFINSGCADQVIMSNDDFKALKGHLPLGKNLVIMSVVVMPKFQGKGYSSKLINEFIRRAKIMQKEAIYLMCKEQYLKFYEKFGFEFIKESDSSHGGMKWFEMKLKLI</sequence>
<keyword evidence="5" id="KW-1185">Reference proteome</keyword>
<dbReference type="GO" id="GO:0008080">
    <property type="term" value="F:N-acetyltransferase activity"/>
    <property type="evidence" value="ECO:0007669"/>
    <property type="project" value="UniProtKB-ARBA"/>
</dbReference>
<gene>
    <name evidence="4" type="ORF">BJI46_12945</name>
</gene>
<evidence type="ECO:0000259" key="3">
    <source>
        <dbReference type="PROSITE" id="PS51186"/>
    </source>
</evidence>
<dbReference type="EMBL" id="MKKK01000027">
    <property type="protein sequence ID" value="OEY95318.1"/>
    <property type="molecule type" value="Genomic_DNA"/>
</dbReference>
<dbReference type="Proteomes" id="UP000185895">
    <property type="component" value="Unassembled WGS sequence"/>
</dbReference>
<dbReference type="PROSITE" id="PS51186">
    <property type="entry name" value="GNAT"/>
    <property type="match status" value="1"/>
</dbReference>
<evidence type="ECO:0000256" key="1">
    <source>
        <dbReference type="ARBA" id="ARBA00022679"/>
    </source>
</evidence>
<dbReference type="STRING" id="1262585.BJI46_12945"/>
<dbReference type="OrthoDB" id="9800962at2"/>
<dbReference type="InterPro" id="IPR016181">
    <property type="entry name" value="Acyl_CoA_acyltransferase"/>
</dbReference>
<accession>A0A1E7R7M7</accession>
<proteinExistence type="predicted"/>
<dbReference type="AlphaFoldDB" id="A0A1E7R7M7"/>
<organism evidence="4 5">
    <name type="scientific">Acinetobacter qingfengensis</name>
    <dbReference type="NCBI Taxonomy" id="1262585"/>
    <lineage>
        <taxon>Bacteria</taxon>
        <taxon>Pseudomonadati</taxon>
        <taxon>Pseudomonadota</taxon>
        <taxon>Gammaproteobacteria</taxon>
        <taxon>Moraxellales</taxon>
        <taxon>Moraxellaceae</taxon>
        <taxon>Acinetobacter</taxon>
    </lineage>
</organism>
<name>A0A1E7R7M7_9GAMM</name>
<dbReference type="Gene3D" id="3.40.630.30">
    <property type="match status" value="1"/>
</dbReference>
<comment type="caution">
    <text evidence="4">The sequence shown here is derived from an EMBL/GenBank/DDBJ whole genome shotgun (WGS) entry which is preliminary data.</text>
</comment>
<keyword evidence="1 4" id="KW-0808">Transferase</keyword>
<dbReference type="PANTHER" id="PTHR10908">
    <property type="entry name" value="SEROTONIN N-ACETYLTRANSFERASE"/>
    <property type="match status" value="1"/>
</dbReference>
<dbReference type="InterPro" id="IPR051635">
    <property type="entry name" value="SNAT-like"/>
</dbReference>